<dbReference type="InterPro" id="IPR039421">
    <property type="entry name" value="Type_1_exporter"/>
</dbReference>
<dbReference type="GO" id="GO:0006508">
    <property type="term" value="P:proteolysis"/>
    <property type="evidence" value="ECO:0007669"/>
    <property type="project" value="UniProtKB-KW"/>
</dbReference>
<dbReference type="GO" id="GO:0016887">
    <property type="term" value="F:ATP hydrolysis activity"/>
    <property type="evidence" value="ECO:0007669"/>
    <property type="project" value="InterPro"/>
</dbReference>
<keyword evidence="12" id="KW-1185">Reference proteome</keyword>
<dbReference type="SUPFAM" id="SSF52540">
    <property type="entry name" value="P-loop containing nucleoside triphosphate hydrolases"/>
    <property type="match status" value="1"/>
</dbReference>
<dbReference type="GO" id="GO:0005886">
    <property type="term" value="C:plasma membrane"/>
    <property type="evidence" value="ECO:0007669"/>
    <property type="project" value="UniProtKB-SubCell"/>
</dbReference>
<dbReference type="InterPro" id="IPR003439">
    <property type="entry name" value="ABC_transporter-like_ATP-bd"/>
</dbReference>
<proteinExistence type="predicted"/>
<dbReference type="PANTHER" id="PTHR24221">
    <property type="entry name" value="ATP-BINDING CASSETTE SUB-FAMILY B"/>
    <property type="match status" value="1"/>
</dbReference>
<feature type="transmembrane region" description="Helical" evidence="8">
    <location>
        <begin position="47"/>
        <end position="69"/>
    </location>
</feature>
<sequence>MMAKVWPLALPVVLFSILVNLLRLTVPLYMLQVIDRVLSSESEETLVSISIVAFAALATSNFLSTSIALMQNQIGAWLDEKLYRNVVKNTLGPSVPADPRSAGGPVRELGQLRQFFSSPTISTVLEVPWSFVFIAILYYLHPTIGMVATAAAIILLTISIVGESSSQPRTREGQREKEMAVGALEAAVQSSDAVRAMGMTDRIADKLHKQNVETSGKMTKASRGTTIIQNSTRFLRTLAQISILGTGAYLVLQNEVTMGTMIAGSILLGLALSPVDKAVGSLKALTGMKRSVEMLNNQLAVELTPADAASLPLKGGISISVRQAMFMPQGQRRPVLRPVSLEIAEGESIGIIGPVAAGKSTLCRLLAGATAPSSGSVRANDVELVRLSGEAFGQRVGYLGQAEEPLVGTITENISRFESSSGTDTDAAVAAAAKLAGINEAILALPQRFSTTIGRGADAVLSRGQIQQILIARTFYKDPSYIVMDEPGAFLDKTAEGALIAALDAARGRRATIVLVTQRANLLNKCDRLIYLREGSLVTVGDREQVLRELSQGNVNPGPRRIEQDPRQGQGNRNLRKS</sequence>
<dbReference type="GO" id="GO:0034040">
    <property type="term" value="F:ATPase-coupled lipid transmembrane transporter activity"/>
    <property type="evidence" value="ECO:0007669"/>
    <property type="project" value="TreeGrafter"/>
</dbReference>
<dbReference type="PANTHER" id="PTHR24221:SF248">
    <property type="entry name" value="ABC TRANSPORTER TRANSMEMBRANE REGION"/>
    <property type="match status" value="1"/>
</dbReference>
<gene>
    <name evidence="11" type="ORF">SAMN04488026_10283</name>
</gene>
<dbReference type="SMART" id="SM00382">
    <property type="entry name" value="AAA"/>
    <property type="match status" value="1"/>
</dbReference>
<keyword evidence="4 11" id="KW-0067">ATP-binding</keyword>
<keyword evidence="5 8" id="KW-1133">Transmembrane helix</keyword>
<dbReference type="InterPro" id="IPR011527">
    <property type="entry name" value="ABC1_TM_dom"/>
</dbReference>
<dbReference type="PROSITE" id="PS50929">
    <property type="entry name" value="ABC_TM1F"/>
    <property type="match status" value="1"/>
</dbReference>
<dbReference type="EMBL" id="FNEK01000028">
    <property type="protein sequence ID" value="SDJ97012.1"/>
    <property type="molecule type" value="Genomic_DNA"/>
</dbReference>
<dbReference type="Pfam" id="PF00005">
    <property type="entry name" value="ABC_tran"/>
    <property type="match status" value="1"/>
</dbReference>
<evidence type="ECO:0000256" key="2">
    <source>
        <dbReference type="ARBA" id="ARBA00022692"/>
    </source>
</evidence>
<dbReference type="Proteomes" id="UP000199382">
    <property type="component" value="Unassembled WGS sequence"/>
</dbReference>
<evidence type="ECO:0000256" key="3">
    <source>
        <dbReference type="ARBA" id="ARBA00022741"/>
    </source>
</evidence>
<feature type="domain" description="ABC transporter" evidence="9">
    <location>
        <begin position="319"/>
        <end position="559"/>
    </location>
</feature>
<dbReference type="AlphaFoldDB" id="A0A1G8Y2G6"/>
<dbReference type="PROSITE" id="PS50893">
    <property type="entry name" value="ABC_TRANSPORTER_2"/>
    <property type="match status" value="1"/>
</dbReference>
<feature type="compositionally biased region" description="Polar residues" evidence="7">
    <location>
        <begin position="567"/>
        <end position="578"/>
    </location>
</feature>
<dbReference type="Gene3D" id="3.40.50.300">
    <property type="entry name" value="P-loop containing nucleotide triphosphate hydrolases"/>
    <property type="match status" value="1"/>
</dbReference>
<feature type="region of interest" description="Disordered" evidence="7">
    <location>
        <begin position="550"/>
        <end position="578"/>
    </location>
</feature>
<feature type="domain" description="ABC transmembrane type-1" evidence="10">
    <location>
        <begin position="12"/>
        <end position="287"/>
    </location>
</feature>
<organism evidence="11 12">
    <name type="scientific">Aliiruegeria lutimaris</name>
    <dbReference type="NCBI Taxonomy" id="571298"/>
    <lineage>
        <taxon>Bacteria</taxon>
        <taxon>Pseudomonadati</taxon>
        <taxon>Pseudomonadota</taxon>
        <taxon>Alphaproteobacteria</taxon>
        <taxon>Rhodobacterales</taxon>
        <taxon>Roseobacteraceae</taxon>
        <taxon>Aliiruegeria</taxon>
    </lineage>
</organism>
<evidence type="ECO:0000259" key="9">
    <source>
        <dbReference type="PROSITE" id="PS50893"/>
    </source>
</evidence>
<evidence type="ECO:0000313" key="11">
    <source>
        <dbReference type="EMBL" id="SDJ97012.1"/>
    </source>
</evidence>
<dbReference type="GO" id="GO:0008233">
    <property type="term" value="F:peptidase activity"/>
    <property type="evidence" value="ECO:0007669"/>
    <property type="project" value="UniProtKB-KW"/>
</dbReference>
<keyword evidence="3" id="KW-0547">Nucleotide-binding</keyword>
<keyword evidence="2 8" id="KW-0812">Transmembrane</keyword>
<accession>A0A1G8Y2G6</accession>
<keyword evidence="11" id="KW-0378">Hydrolase</keyword>
<dbReference type="GO" id="GO:0005524">
    <property type="term" value="F:ATP binding"/>
    <property type="evidence" value="ECO:0007669"/>
    <property type="project" value="UniProtKB-KW"/>
</dbReference>
<evidence type="ECO:0000256" key="1">
    <source>
        <dbReference type="ARBA" id="ARBA00004651"/>
    </source>
</evidence>
<evidence type="ECO:0000256" key="6">
    <source>
        <dbReference type="ARBA" id="ARBA00023136"/>
    </source>
</evidence>
<dbReference type="InterPro" id="IPR003593">
    <property type="entry name" value="AAA+_ATPase"/>
</dbReference>
<dbReference type="STRING" id="571298.SAMN04488026_10283"/>
<protein>
    <submittedName>
        <fullName evidence="11">ATP-binding cassette, subfamily C, exporter for protease/lipase</fullName>
    </submittedName>
</protein>
<evidence type="ECO:0000256" key="4">
    <source>
        <dbReference type="ARBA" id="ARBA00022840"/>
    </source>
</evidence>
<evidence type="ECO:0000259" key="10">
    <source>
        <dbReference type="PROSITE" id="PS50929"/>
    </source>
</evidence>
<dbReference type="InterPro" id="IPR036640">
    <property type="entry name" value="ABC1_TM_sf"/>
</dbReference>
<name>A0A1G8Y2G6_9RHOB</name>
<evidence type="ECO:0000256" key="5">
    <source>
        <dbReference type="ARBA" id="ARBA00022989"/>
    </source>
</evidence>
<evidence type="ECO:0000256" key="7">
    <source>
        <dbReference type="SAM" id="MobiDB-lite"/>
    </source>
</evidence>
<dbReference type="InterPro" id="IPR027417">
    <property type="entry name" value="P-loop_NTPase"/>
</dbReference>
<dbReference type="GO" id="GO:0140359">
    <property type="term" value="F:ABC-type transporter activity"/>
    <property type="evidence" value="ECO:0007669"/>
    <property type="project" value="InterPro"/>
</dbReference>
<evidence type="ECO:0000313" key="12">
    <source>
        <dbReference type="Proteomes" id="UP000199382"/>
    </source>
</evidence>
<dbReference type="Pfam" id="PF00664">
    <property type="entry name" value="ABC_membrane"/>
    <property type="match status" value="1"/>
</dbReference>
<dbReference type="SUPFAM" id="SSF90123">
    <property type="entry name" value="ABC transporter transmembrane region"/>
    <property type="match status" value="1"/>
</dbReference>
<keyword evidence="6 8" id="KW-0472">Membrane</keyword>
<keyword evidence="11" id="KW-0645">Protease</keyword>
<dbReference type="Gene3D" id="1.20.1560.10">
    <property type="entry name" value="ABC transporter type 1, transmembrane domain"/>
    <property type="match status" value="1"/>
</dbReference>
<comment type="subcellular location">
    <subcellularLocation>
        <location evidence="1">Cell membrane</location>
        <topology evidence="1">Multi-pass membrane protein</topology>
    </subcellularLocation>
</comment>
<evidence type="ECO:0000256" key="8">
    <source>
        <dbReference type="SAM" id="Phobius"/>
    </source>
</evidence>
<reference evidence="11 12" key="1">
    <citation type="submission" date="2016-10" db="EMBL/GenBank/DDBJ databases">
        <authorList>
            <person name="de Groot N.N."/>
        </authorList>
    </citation>
    <scope>NUCLEOTIDE SEQUENCE [LARGE SCALE GENOMIC DNA]</scope>
    <source>
        <strain evidence="11 12">DSM 25294</strain>
    </source>
</reference>